<dbReference type="PANTHER" id="PTHR15034">
    <property type="entry name" value="DEATH DOMAIN-CONTAINING PROTEIN CRADD"/>
    <property type="match status" value="1"/>
</dbReference>
<feature type="domain" description="Cytochrome c" evidence="7">
    <location>
        <begin position="438"/>
        <end position="532"/>
    </location>
</feature>
<dbReference type="Gene3D" id="1.10.10.10">
    <property type="entry name" value="Winged helix-like DNA-binding domain superfamily/Winged helix DNA-binding domain"/>
    <property type="match status" value="1"/>
</dbReference>
<evidence type="ECO:0000313" key="9">
    <source>
        <dbReference type="Proteomes" id="UP001634394"/>
    </source>
</evidence>
<dbReference type="InterPro" id="IPR036388">
    <property type="entry name" value="WH-like_DNA-bd_sf"/>
</dbReference>
<feature type="region of interest" description="Disordered" evidence="5">
    <location>
        <begin position="25"/>
        <end position="104"/>
    </location>
</feature>
<dbReference type="EMBL" id="JBJQND010000001">
    <property type="protein sequence ID" value="KAL3889124.1"/>
    <property type="molecule type" value="Genomic_DNA"/>
</dbReference>
<organism evidence="8 9">
    <name type="scientific">Sinanodonta woodiana</name>
    <name type="common">Chinese pond mussel</name>
    <name type="synonym">Anodonta woodiana</name>
    <dbReference type="NCBI Taxonomy" id="1069815"/>
    <lineage>
        <taxon>Eukaryota</taxon>
        <taxon>Metazoa</taxon>
        <taxon>Spiralia</taxon>
        <taxon>Lophotrochozoa</taxon>
        <taxon>Mollusca</taxon>
        <taxon>Bivalvia</taxon>
        <taxon>Autobranchia</taxon>
        <taxon>Heteroconchia</taxon>
        <taxon>Palaeoheterodonta</taxon>
        <taxon>Unionida</taxon>
        <taxon>Unionoidea</taxon>
        <taxon>Unionidae</taxon>
        <taxon>Unioninae</taxon>
        <taxon>Sinanodonta</taxon>
    </lineage>
</organism>
<evidence type="ECO:0000256" key="1">
    <source>
        <dbReference type="ARBA" id="ARBA00022723"/>
    </source>
</evidence>
<accession>A0ABD3XSD3</accession>
<gene>
    <name evidence="8" type="ORF">ACJMK2_001478</name>
</gene>
<comment type="caution">
    <text evidence="8">The sequence shown here is derived from an EMBL/GenBank/DDBJ whole genome shotgun (WGS) entry which is preliminary data.</text>
</comment>
<name>A0ABD3XSD3_SINWO</name>
<evidence type="ECO:0000256" key="4">
    <source>
        <dbReference type="PROSITE-ProRule" id="PRU00433"/>
    </source>
</evidence>
<dbReference type="AlphaFoldDB" id="A0ABD3XSD3"/>
<dbReference type="Pfam" id="PF08477">
    <property type="entry name" value="Roc"/>
    <property type="match status" value="1"/>
</dbReference>
<feature type="non-terminal residue" evidence="8">
    <location>
        <position position="1"/>
    </location>
</feature>
<feature type="compositionally biased region" description="Polar residues" evidence="5">
    <location>
        <begin position="71"/>
        <end position="85"/>
    </location>
</feature>
<evidence type="ECO:0000259" key="6">
    <source>
        <dbReference type="PROSITE" id="PS50209"/>
    </source>
</evidence>
<dbReference type="InterPro" id="IPR001315">
    <property type="entry name" value="CARD"/>
</dbReference>
<reference evidence="8 9" key="1">
    <citation type="submission" date="2024-11" db="EMBL/GenBank/DDBJ databases">
        <title>Chromosome-level genome assembly of the freshwater bivalve Anodonta woodiana.</title>
        <authorList>
            <person name="Chen X."/>
        </authorList>
    </citation>
    <scope>NUCLEOTIDE SEQUENCE [LARGE SCALE GENOMIC DNA]</scope>
    <source>
        <strain evidence="8">MN2024</strain>
        <tissue evidence="8">Gills</tissue>
    </source>
</reference>
<dbReference type="PROSITE" id="PS50209">
    <property type="entry name" value="CARD"/>
    <property type="match status" value="2"/>
</dbReference>
<protein>
    <submittedName>
        <fullName evidence="8">Uncharacterized protein</fullName>
    </submittedName>
</protein>
<dbReference type="GO" id="GO:0046872">
    <property type="term" value="F:metal ion binding"/>
    <property type="evidence" value="ECO:0007669"/>
    <property type="project" value="UniProtKB-KW"/>
</dbReference>
<evidence type="ECO:0000256" key="3">
    <source>
        <dbReference type="ARBA" id="ARBA00023004"/>
    </source>
</evidence>
<dbReference type="PANTHER" id="PTHR15034:SF5">
    <property type="entry name" value="DEATH DOMAIN-CONTAINING PROTEIN CRADD"/>
    <property type="match status" value="1"/>
</dbReference>
<dbReference type="Pfam" id="PF16095">
    <property type="entry name" value="COR-A"/>
    <property type="match status" value="1"/>
</dbReference>
<dbReference type="Proteomes" id="UP001634394">
    <property type="component" value="Unassembled WGS sequence"/>
</dbReference>
<dbReference type="Pfam" id="PF00619">
    <property type="entry name" value="CARD"/>
    <property type="match status" value="1"/>
</dbReference>
<dbReference type="SUPFAM" id="SSF47986">
    <property type="entry name" value="DEATH domain"/>
    <property type="match status" value="2"/>
</dbReference>
<keyword evidence="9" id="KW-1185">Reference proteome</keyword>
<dbReference type="InterPro" id="IPR009056">
    <property type="entry name" value="Cyt_c-like_dom"/>
</dbReference>
<dbReference type="InterPro" id="IPR032171">
    <property type="entry name" value="COR-A"/>
</dbReference>
<feature type="domain" description="CARD" evidence="6">
    <location>
        <begin position="500"/>
        <end position="589"/>
    </location>
</feature>
<dbReference type="SUPFAM" id="SSF52540">
    <property type="entry name" value="P-loop containing nucleoside triphosphate hydrolases"/>
    <property type="match status" value="1"/>
</dbReference>
<dbReference type="PROSITE" id="PS51007">
    <property type="entry name" value="CYTC"/>
    <property type="match status" value="1"/>
</dbReference>
<keyword evidence="3 4" id="KW-0408">Iron</keyword>
<feature type="compositionally biased region" description="Basic and acidic residues" evidence="5">
    <location>
        <begin position="55"/>
        <end position="68"/>
    </location>
</feature>
<keyword evidence="2" id="KW-0677">Repeat</keyword>
<evidence type="ECO:0000256" key="5">
    <source>
        <dbReference type="SAM" id="MobiDB-lite"/>
    </source>
</evidence>
<proteinExistence type="predicted"/>
<dbReference type="InterPro" id="IPR027417">
    <property type="entry name" value="P-loop_NTPase"/>
</dbReference>
<dbReference type="Gene3D" id="3.40.50.300">
    <property type="entry name" value="P-loop containing nucleotide triphosphate hydrolases"/>
    <property type="match status" value="1"/>
</dbReference>
<keyword evidence="4" id="KW-0349">Heme</keyword>
<feature type="compositionally biased region" description="Basic and acidic residues" evidence="5">
    <location>
        <begin position="470"/>
        <end position="492"/>
    </location>
</feature>
<dbReference type="Gene3D" id="1.10.533.10">
    <property type="entry name" value="Death Domain, Fas"/>
    <property type="match status" value="2"/>
</dbReference>
<dbReference type="InterPro" id="IPR011029">
    <property type="entry name" value="DEATH-like_dom_sf"/>
</dbReference>
<dbReference type="InterPro" id="IPR037939">
    <property type="entry name" value="CRADD"/>
</dbReference>
<feature type="compositionally biased region" description="Polar residues" evidence="5">
    <location>
        <begin position="36"/>
        <end position="53"/>
    </location>
</feature>
<evidence type="ECO:0000256" key="2">
    <source>
        <dbReference type="ARBA" id="ARBA00022737"/>
    </source>
</evidence>
<evidence type="ECO:0000313" key="8">
    <source>
        <dbReference type="EMBL" id="KAL3889124.1"/>
    </source>
</evidence>
<evidence type="ECO:0000259" key="7">
    <source>
        <dbReference type="PROSITE" id="PS51007"/>
    </source>
</evidence>
<dbReference type="CDD" id="cd01671">
    <property type="entry name" value="CARD"/>
    <property type="match status" value="1"/>
</dbReference>
<feature type="region of interest" description="Disordered" evidence="5">
    <location>
        <begin position="470"/>
        <end position="501"/>
    </location>
</feature>
<feature type="domain" description="CARD" evidence="6">
    <location>
        <begin position="601"/>
        <end position="690"/>
    </location>
</feature>
<sequence length="697" mass="80593">AEKYSQLQRLVRLLNEHSMKLESTIEQDRQSELDDQVTSVEYDNGHTQHNQLVSKECDDVQPRQDKPVSVKPSTNQIVKKSSPQPVGSPIVSLHPESSSGIHSKGNEKDIVMEILKQVNETSGKLEIDGMQYAALSLWDFAGQYAFYTTHQTFLTSRAIYLLVINLSQQVTDLIRENECFLDAKGKQLCNIPEMIEIWLNMIHSCASSTGNPPVILVGTHVDKIPKENRQKVIDQYFIKLREMLKNKPIVFHLIDNIAIDNSLKQDPRLEHLKRRIFELSSQQKHWGEEKPARWLPLEHAIMKIKASGVKVASFSVIEEINMSSSIKIEERDELIVFLTFQHDIGTILYFNAEGLKDTVVIDPQWMIDALKSLITDHRFIEKNPTITKEWYAFNNKGKLTHELIDAIWTKKEKPDFHDNKKYLILVMEKLNIITRPMSYTIDGKSVKPHIQCPDCHADSSDGMIAIPRLQKEKEQKEGNGFKEEETKEKPEKVPSASGTKEKLHQTVLNRCRSKLIKDLNVEVVMKYIQEKELFDDVTIRDINEQTTTTAKISHLIDQIKQSNKDTYTRFKQCLIEAQREDLKIMLEKEENLSAGMNTPHHEKLHQTVLNRCLTNLTQDLYVQDVIEYVQEKGLFDCETIRDIKDQPTSTKAISLLIDQLKQRDQYTYEKFKECLILSNHADLKNILEKEEKKLLQK</sequence>
<keyword evidence="1 4" id="KW-0479">Metal-binding</keyword>
<dbReference type="Gene3D" id="3.30.70.1390">
    <property type="entry name" value="ROC domain from the Parkinson's disease-associated leucine-rich repeat kinase 2"/>
    <property type="match status" value="1"/>
</dbReference>